<dbReference type="EMBL" id="CP133623">
    <property type="protein sequence ID" value="WMV59019.1"/>
    <property type="molecule type" value="Genomic_DNA"/>
</dbReference>
<keyword evidence="6" id="KW-0560">Oxidoreductase</keyword>
<dbReference type="InterPro" id="IPR011042">
    <property type="entry name" value="6-blade_b-propeller_TolB-like"/>
</dbReference>
<dbReference type="Proteomes" id="UP001234989">
    <property type="component" value="Chromosome 12"/>
</dbReference>
<evidence type="ECO:0000259" key="11">
    <source>
        <dbReference type="Pfam" id="PF07995"/>
    </source>
</evidence>
<dbReference type="AlphaFoldDB" id="A0AAF0V7W7"/>
<protein>
    <recommendedName>
        <fullName evidence="11">Glucose/Sorbosone dehydrogenase domain-containing protein</fullName>
    </recommendedName>
</protein>
<evidence type="ECO:0000256" key="4">
    <source>
        <dbReference type="ARBA" id="ARBA00022729"/>
    </source>
</evidence>
<keyword evidence="4" id="KW-0732">Signal</keyword>
<evidence type="ECO:0000256" key="10">
    <source>
        <dbReference type="ARBA" id="ARBA00061483"/>
    </source>
</evidence>
<comment type="cofactor">
    <cofactor evidence="1">
        <name>pyrroloquinoline quinone</name>
        <dbReference type="ChEBI" id="CHEBI:58442"/>
    </cofactor>
</comment>
<proteinExistence type="inferred from homology"/>
<dbReference type="SUPFAM" id="SSF50952">
    <property type="entry name" value="Soluble quinoprotein glucose dehydrogenase"/>
    <property type="match status" value="1"/>
</dbReference>
<keyword evidence="8" id="KW-0325">Glycoprotein</keyword>
<dbReference type="GO" id="GO:0005886">
    <property type="term" value="C:plasma membrane"/>
    <property type="evidence" value="ECO:0007669"/>
    <property type="project" value="UniProtKB-SubCell"/>
</dbReference>
<evidence type="ECO:0000256" key="3">
    <source>
        <dbReference type="ARBA" id="ARBA00022475"/>
    </source>
</evidence>
<dbReference type="PANTHER" id="PTHR19328">
    <property type="entry name" value="HEDGEHOG-INTERACTING PROTEIN"/>
    <property type="match status" value="1"/>
</dbReference>
<keyword evidence="7" id="KW-0472">Membrane</keyword>
<feature type="domain" description="Glucose/Sorbosone dehydrogenase" evidence="11">
    <location>
        <begin position="230"/>
        <end position="578"/>
    </location>
</feature>
<dbReference type="InterPro" id="IPR011041">
    <property type="entry name" value="Quinoprot_gluc/sorb_DH_b-prop"/>
</dbReference>
<keyword evidence="13" id="KW-1185">Reference proteome</keyword>
<dbReference type="PANTHER" id="PTHR19328:SF60">
    <property type="entry name" value="HIPL1 PROTEIN-LIKE"/>
    <property type="match status" value="1"/>
</dbReference>
<name>A0AAF0V7W7_SOLVR</name>
<organism evidence="12 13">
    <name type="scientific">Solanum verrucosum</name>
    <dbReference type="NCBI Taxonomy" id="315347"/>
    <lineage>
        <taxon>Eukaryota</taxon>
        <taxon>Viridiplantae</taxon>
        <taxon>Streptophyta</taxon>
        <taxon>Embryophyta</taxon>
        <taxon>Tracheophyta</taxon>
        <taxon>Spermatophyta</taxon>
        <taxon>Magnoliopsida</taxon>
        <taxon>eudicotyledons</taxon>
        <taxon>Gunneridae</taxon>
        <taxon>Pentapetalae</taxon>
        <taxon>asterids</taxon>
        <taxon>lamiids</taxon>
        <taxon>Solanales</taxon>
        <taxon>Solanaceae</taxon>
        <taxon>Solanoideae</taxon>
        <taxon>Solaneae</taxon>
        <taxon>Solanum</taxon>
    </lineage>
</organism>
<keyword evidence="5" id="KW-0634">PQQ</keyword>
<evidence type="ECO:0000256" key="6">
    <source>
        <dbReference type="ARBA" id="ARBA00023002"/>
    </source>
</evidence>
<evidence type="ECO:0000256" key="5">
    <source>
        <dbReference type="ARBA" id="ARBA00022891"/>
    </source>
</evidence>
<comment type="subcellular location">
    <subcellularLocation>
        <location evidence="2">Cell membrane</location>
        <topology evidence="2">Lipid-anchor</topology>
    </subcellularLocation>
</comment>
<evidence type="ECO:0000256" key="7">
    <source>
        <dbReference type="ARBA" id="ARBA00023136"/>
    </source>
</evidence>
<evidence type="ECO:0000256" key="2">
    <source>
        <dbReference type="ARBA" id="ARBA00004193"/>
    </source>
</evidence>
<comment type="similarity">
    <text evidence="10">Belongs to the PQQ oxidoreductase GdhB family.</text>
</comment>
<evidence type="ECO:0000256" key="1">
    <source>
        <dbReference type="ARBA" id="ARBA00001931"/>
    </source>
</evidence>
<keyword evidence="9" id="KW-0449">Lipoprotein</keyword>
<keyword evidence="3" id="KW-1003">Cell membrane</keyword>
<dbReference type="Gene3D" id="2.120.10.30">
    <property type="entry name" value="TolB, C-terminal domain"/>
    <property type="match status" value="1"/>
</dbReference>
<dbReference type="FunFam" id="2.120.10.30:FF:000067">
    <property type="entry name" value="HHIP-like 1"/>
    <property type="match status" value="1"/>
</dbReference>
<evidence type="ECO:0000256" key="8">
    <source>
        <dbReference type="ARBA" id="ARBA00023180"/>
    </source>
</evidence>
<evidence type="ECO:0000256" key="9">
    <source>
        <dbReference type="ARBA" id="ARBA00023288"/>
    </source>
</evidence>
<dbReference type="Pfam" id="PF07995">
    <property type="entry name" value="GSDH"/>
    <property type="match status" value="1"/>
</dbReference>
<sequence length="697" mass="76685">MVAKVHFIVCSCPLCFIFPKMNKLLSSFICLLLYNFISPSYSLPLCTDLRAPVIPKKALAFCPYNGRVCCDSSKNVQLQKAFEGMKISDTSCSSAVKSILCSTCDQFSAELFKVKSEPRPVPVLCNSTVASANNFCSSVWDSCQNISITNSPFAPSLQTKAGGTKNLNSSLLTDFWQSKADFCEAFGGNSDKDSLCFNGEQISLKKNETLQTPDGMCFENIADGAYLNMVPHPDGSNRAFFSNQAGKIWLANIPDQDSGESMGLDESSPFADLTDEVYLDARYGMMGMAFHPNFAKNGRFFASYNCDKSKSPSCAGRCACNSDVGCDPSKIKSEDNKQPCQYHSVVSEFSANGTASNPSLAEKVKPSEVRRIFTMGLPFTANHGGQILFGPEDGYLYFMMGDGGSKGDSFNFAQNKKSLLGKIMRVDIDNIPSQEEISDLGHWGNYSVPRDNPYSQDKDLLPEIWALGLRDPWRCSFDSEKPSYFICADVGQDQYEEVDIITKGGNYGWSMYEGPLRFKNASADDFVDPIFPVLGYTHSEVNKEVGSAAISGGYVYRSKTDPCIYGSYLYGDLYAKNFWAAQENPYNSGNFTARSIRFSCAHDSPLNCSSVPNSPLPALGYIFSFGQDNRKDAYILTSTGVYRVVRPSRCKYTCSMETARTAEIPRPSAPSDGHIAKADLCSVLLLYCLLFLTSFIL</sequence>
<gene>
    <name evidence="12" type="ORF">MTR67_052404</name>
</gene>
<evidence type="ECO:0000313" key="12">
    <source>
        <dbReference type="EMBL" id="WMV59019.1"/>
    </source>
</evidence>
<accession>A0AAF0V7W7</accession>
<dbReference type="GO" id="GO:0016491">
    <property type="term" value="F:oxidoreductase activity"/>
    <property type="evidence" value="ECO:0007669"/>
    <property type="project" value="UniProtKB-KW"/>
</dbReference>
<reference evidence="12" key="1">
    <citation type="submission" date="2023-08" db="EMBL/GenBank/DDBJ databases">
        <title>A de novo genome assembly of Solanum verrucosum Schlechtendal, a Mexican diploid species geographically isolated from the other diploid A-genome species in potato relatives.</title>
        <authorList>
            <person name="Hosaka K."/>
        </authorList>
    </citation>
    <scope>NUCLEOTIDE SEQUENCE</scope>
    <source>
        <tissue evidence="12">Young leaves</tissue>
    </source>
</reference>
<evidence type="ECO:0000313" key="13">
    <source>
        <dbReference type="Proteomes" id="UP001234989"/>
    </source>
</evidence>
<dbReference type="InterPro" id="IPR012938">
    <property type="entry name" value="Glc/Sorbosone_DH"/>
</dbReference>